<organism evidence="6 7">
    <name type="scientific">Phycicoccus flavus</name>
    <dbReference type="NCBI Taxonomy" id="2502783"/>
    <lineage>
        <taxon>Bacteria</taxon>
        <taxon>Bacillati</taxon>
        <taxon>Actinomycetota</taxon>
        <taxon>Actinomycetes</taxon>
        <taxon>Micrococcales</taxon>
        <taxon>Intrasporangiaceae</taxon>
        <taxon>Phycicoccus</taxon>
    </lineage>
</organism>
<dbReference type="PANTHER" id="PTHR41251">
    <property type="entry name" value="NON-HOMOLOGOUS END JOINING PROTEIN KU"/>
    <property type="match status" value="1"/>
</dbReference>
<dbReference type="Gene3D" id="2.40.290.10">
    <property type="match status" value="1"/>
</dbReference>
<feature type="compositionally biased region" description="Basic and acidic residues" evidence="4">
    <location>
        <begin position="334"/>
        <end position="345"/>
    </location>
</feature>
<accession>A0A8T6R0D3</accession>
<evidence type="ECO:0000256" key="2">
    <source>
        <dbReference type="ARBA" id="ARBA00023172"/>
    </source>
</evidence>
<feature type="domain" description="Ku" evidence="5">
    <location>
        <begin position="52"/>
        <end position="180"/>
    </location>
</feature>
<dbReference type="InterPro" id="IPR009187">
    <property type="entry name" value="Prok_Ku"/>
</dbReference>
<dbReference type="Proteomes" id="UP000287866">
    <property type="component" value="Unassembled WGS sequence"/>
</dbReference>
<keyword evidence="2 3" id="KW-0233">DNA recombination</keyword>
<dbReference type="FunFam" id="2.40.290.10:FF:000004">
    <property type="entry name" value="Non-homologous end joining protein Ku"/>
    <property type="match status" value="1"/>
</dbReference>
<keyword evidence="3" id="KW-0227">DNA damage</keyword>
<name>A0A8T6R0D3_9MICO</name>
<dbReference type="RefSeq" id="WP_165566215.1">
    <property type="nucleotide sequence ID" value="NZ_SAYU02000007.1"/>
</dbReference>
<sequence length="345" mass="37450">MRAIWKGAVSFGLVNVPVRLYSATENHDVQFRQVHREDGGRIRYRRVCQIDGEEVSYDDIAKGYETEDGDMVVLTDDDFADLPSRTSKEIGVTKFVPADQIDPMWLDKSYFLEPDKSATKPYVLLRDALETEQRVAIVTVSIRTRMTMAVLRVRDGVIVMQTMLWPDEVRAADFAHVEEEQHASTQEMDMARMLIDQLAGDYDPDEYEDDYALAVKELVRAKVEGGEVRVSAVEEEDGGEVVDLLAALSRSVEKAKASRGESSGGSGSAGSSSSKGSSSKGSSSTGSSSTGSSSKGGTKKTAAKTSTAKKKSTAKTAARKSTTKSSAAKKTATKKSEKKSEKKAS</sequence>
<dbReference type="EMBL" id="SAYU02000007">
    <property type="protein sequence ID" value="NHA67152.1"/>
    <property type="molecule type" value="Genomic_DNA"/>
</dbReference>
<keyword evidence="7" id="KW-1185">Reference proteome</keyword>
<dbReference type="GO" id="GO:0006310">
    <property type="term" value="P:DNA recombination"/>
    <property type="evidence" value="ECO:0007669"/>
    <property type="project" value="UniProtKB-KW"/>
</dbReference>
<evidence type="ECO:0000313" key="7">
    <source>
        <dbReference type="Proteomes" id="UP000287866"/>
    </source>
</evidence>
<comment type="function">
    <text evidence="3">With LigD forms a non-homologous end joining (NHEJ) DNA repair enzyme, which repairs dsDNA breaks with reduced fidelity. Binds linear dsDNA with 5'- and 3'- overhangs but not closed circular dsDNA nor ssDNA. Recruits and stimulates the ligase activity of LigD.</text>
</comment>
<gene>
    <name evidence="3" type="primary">ku</name>
    <name evidence="6" type="ORF">EPD83_003645</name>
</gene>
<evidence type="ECO:0000256" key="4">
    <source>
        <dbReference type="SAM" id="MobiDB-lite"/>
    </source>
</evidence>
<dbReference type="HAMAP" id="MF_01875">
    <property type="entry name" value="Prokaryotic_Ku"/>
    <property type="match status" value="1"/>
</dbReference>
<evidence type="ECO:0000256" key="3">
    <source>
        <dbReference type="HAMAP-Rule" id="MF_01875"/>
    </source>
</evidence>
<keyword evidence="3" id="KW-0234">DNA repair</keyword>
<dbReference type="PANTHER" id="PTHR41251:SF1">
    <property type="entry name" value="NON-HOMOLOGOUS END JOINING PROTEIN KU"/>
    <property type="match status" value="1"/>
</dbReference>
<dbReference type="SMART" id="SM00559">
    <property type="entry name" value="Ku78"/>
    <property type="match status" value="1"/>
</dbReference>
<evidence type="ECO:0000256" key="1">
    <source>
        <dbReference type="ARBA" id="ARBA00023125"/>
    </source>
</evidence>
<dbReference type="InterPro" id="IPR006164">
    <property type="entry name" value="DNA_bd_Ku70/Ku80"/>
</dbReference>
<dbReference type="CDD" id="cd00789">
    <property type="entry name" value="KU_like"/>
    <property type="match status" value="1"/>
</dbReference>
<reference evidence="6" key="1">
    <citation type="submission" date="2020-03" db="EMBL/GenBank/DDBJ databases">
        <title>Phycicoccus flavus sp. nov., a novel endophytic actinobacterium isolated from branch of Kandelia candel.</title>
        <authorList>
            <person name="Tuo L."/>
        </authorList>
    </citation>
    <scope>NUCLEOTIDE SEQUENCE</scope>
    <source>
        <strain evidence="6">CMS6Z-2</strain>
    </source>
</reference>
<feature type="compositionally biased region" description="Basic residues" evidence="4">
    <location>
        <begin position="297"/>
        <end position="322"/>
    </location>
</feature>
<comment type="caution">
    <text evidence="6">The sequence shown here is derived from an EMBL/GenBank/DDBJ whole genome shotgun (WGS) entry which is preliminary data.</text>
</comment>
<comment type="similarity">
    <text evidence="3">Belongs to the prokaryotic Ku family.</text>
</comment>
<dbReference type="NCBIfam" id="TIGR02772">
    <property type="entry name" value="Ku_bact"/>
    <property type="match status" value="1"/>
</dbReference>
<dbReference type="AlphaFoldDB" id="A0A8T6R0D3"/>
<dbReference type="GO" id="GO:0003690">
    <property type="term" value="F:double-stranded DNA binding"/>
    <property type="evidence" value="ECO:0007669"/>
    <property type="project" value="UniProtKB-UniRule"/>
</dbReference>
<feature type="compositionally biased region" description="Low complexity" evidence="4">
    <location>
        <begin position="269"/>
        <end position="296"/>
    </location>
</feature>
<protein>
    <recommendedName>
        <fullName evidence="3">Non-homologous end joining protein Ku</fullName>
    </recommendedName>
</protein>
<dbReference type="InterPro" id="IPR016194">
    <property type="entry name" value="SPOC-like_C_dom_sf"/>
</dbReference>
<proteinExistence type="inferred from homology"/>
<dbReference type="Pfam" id="PF02735">
    <property type="entry name" value="Ku"/>
    <property type="match status" value="1"/>
</dbReference>
<dbReference type="GO" id="GO:0006303">
    <property type="term" value="P:double-strand break repair via nonhomologous end joining"/>
    <property type="evidence" value="ECO:0007669"/>
    <property type="project" value="UniProtKB-UniRule"/>
</dbReference>
<evidence type="ECO:0000313" key="6">
    <source>
        <dbReference type="EMBL" id="NHA67152.1"/>
    </source>
</evidence>
<comment type="subunit">
    <text evidence="3">Homodimer. Interacts with LigD.</text>
</comment>
<keyword evidence="1 3" id="KW-0238">DNA-binding</keyword>
<evidence type="ECO:0000259" key="5">
    <source>
        <dbReference type="SMART" id="SM00559"/>
    </source>
</evidence>
<feature type="region of interest" description="Disordered" evidence="4">
    <location>
        <begin position="255"/>
        <end position="345"/>
    </location>
</feature>
<dbReference type="SUPFAM" id="SSF100939">
    <property type="entry name" value="SPOC domain-like"/>
    <property type="match status" value="1"/>
</dbReference>